<sequence length="103" mass="11354">MHNLTQLLIEAEHAAGGGGAHASIDLTRSIRNHAPTISVNVHFAHITHSDRGTWGEPGIYVSTNNTTRNVHVFTDDPTADPADLLRELIEFLRRAPIREEVVL</sequence>
<dbReference type="RefSeq" id="WP_105940671.1">
    <property type="nucleotide sequence ID" value="NZ_CP027433.1"/>
</dbReference>
<name>A0A2S0KB59_9ACTN</name>
<proteinExistence type="predicted"/>
<dbReference type="Proteomes" id="UP000239814">
    <property type="component" value="Chromosome"/>
</dbReference>
<gene>
    <name evidence="1" type="ORF">C6V83_00120</name>
</gene>
<evidence type="ECO:0000313" key="2">
    <source>
        <dbReference type="Proteomes" id="UP000239814"/>
    </source>
</evidence>
<organism evidence="1 2">
    <name type="scientific">Gordonia iterans</name>
    <dbReference type="NCBI Taxonomy" id="1004901"/>
    <lineage>
        <taxon>Bacteria</taxon>
        <taxon>Bacillati</taxon>
        <taxon>Actinomycetota</taxon>
        <taxon>Actinomycetes</taxon>
        <taxon>Mycobacteriales</taxon>
        <taxon>Gordoniaceae</taxon>
        <taxon>Gordonia</taxon>
    </lineage>
</organism>
<keyword evidence="2" id="KW-1185">Reference proteome</keyword>
<protein>
    <submittedName>
        <fullName evidence="1">Uncharacterized protein</fullName>
    </submittedName>
</protein>
<dbReference type="KEGG" id="git:C6V83_00120"/>
<evidence type="ECO:0000313" key="1">
    <source>
        <dbReference type="EMBL" id="AVL98922.1"/>
    </source>
</evidence>
<reference evidence="1 2" key="1">
    <citation type="submission" date="2018-03" db="EMBL/GenBank/DDBJ databases">
        <title>Characteristics and genome of n-alkane degrading marine bacteria Gordonia iterans isolated from crude oil contaminated in Tae-an, South Korea.</title>
        <authorList>
            <person name="Lee S.-S."/>
            <person name="Kim H."/>
        </authorList>
    </citation>
    <scope>NUCLEOTIDE SEQUENCE [LARGE SCALE GENOMIC DNA]</scope>
    <source>
        <strain evidence="1 2">Co17</strain>
    </source>
</reference>
<dbReference type="AlphaFoldDB" id="A0A2S0KB59"/>
<dbReference type="EMBL" id="CP027433">
    <property type="protein sequence ID" value="AVL98922.1"/>
    <property type="molecule type" value="Genomic_DNA"/>
</dbReference>
<accession>A0A2S0KB59</accession>